<comment type="caution">
    <text evidence="2">The sequence shown here is derived from an EMBL/GenBank/DDBJ whole genome shotgun (WGS) entry which is preliminary data.</text>
</comment>
<name>A0A830GTU0_9CREN</name>
<dbReference type="InterPro" id="IPR003776">
    <property type="entry name" value="YcaO-like_dom"/>
</dbReference>
<gene>
    <name evidence="2" type="ORF">GCM10007981_01050</name>
</gene>
<dbReference type="Proteomes" id="UP000610960">
    <property type="component" value="Unassembled WGS sequence"/>
</dbReference>
<keyword evidence="3" id="KW-1185">Reference proteome</keyword>
<dbReference type="RefSeq" id="WP_188595523.1">
    <property type="nucleotide sequence ID" value="NZ_BMNL01000001.1"/>
</dbReference>
<evidence type="ECO:0000313" key="3">
    <source>
        <dbReference type="Proteomes" id="UP000610960"/>
    </source>
</evidence>
<sequence length="457" mass="52060">MRIRTTRSDWDLERDLMANRDSLMGGLTLLVSDYSFHGICTAIASSYISMRGLRKIFWFYYRDRAGRYSIPDKYFKFGAGGFTVQRAVNKTVGEFFERAAMIFIDEEKVQVHSPSQLSRRGVDYYDFIDLLRRGFLSSRELSREDESALWDADVPWVEGERLVSGRRVLVPLFMVSFVPLTVMDDVLGTGVGRVLGKYDVRTTSNGTAAGFDREYAAARSLLELLERDVAMDWWLFNRRPDEVIKYVNGFKDSSIHVGIFNKYGRVTAAISILVQEHALPFLSIGSAADLSVDAGVLRSVEELLFGFHSFRSNEAGDEVETSGLINSASLDAYDLGYIYYAMDRLNLSKFKSIFRETFDVEKTVSYDQASFSEFIGEELRRTRGSYDLQPLRLTFSEEVGEDPVIVDVTPSMFRGEAIVYKSLSTKLIPFHPYNYINPNNPIFRDRKPLNALPNPFP</sequence>
<accession>A0A830GTU0</accession>
<dbReference type="Pfam" id="PF02624">
    <property type="entry name" value="YcaO"/>
    <property type="match status" value="1"/>
</dbReference>
<evidence type="ECO:0000259" key="1">
    <source>
        <dbReference type="PROSITE" id="PS51664"/>
    </source>
</evidence>
<dbReference type="AlphaFoldDB" id="A0A830GTU0"/>
<feature type="domain" description="YcaO" evidence="1">
    <location>
        <begin position="79"/>
        <end position="457"/>
    </location>
</feature>
<dbReference type="PROSITE" id="PS51664">
    <property type="entry name" value="YCAO"/>
    <property type="match status" value="1"/>
</dbReference>
<organism evidence="2 3">
    <name type="scientific">Thermocladium modestius</name>
    <dbReference type="NCBI Taxonomy" id="62609"/>
    <lineage>
        <taxon>Archaea</taxon>
        <taxon>Thermoproteota</taxon>
        <taxon>Thermoprotei</taxon>
        <taxon>Thermoproteales</taxon>
        <taxon>Thermoproteaceae</taxon>
        <taxon>Thermocladium</taxon>
    </lineage>
</organism>
<reference evidence="2" key="1">
    <citation type="journal article" date="2014" name="Int. J. Syst. Evol. Microbiol.">
        <title>Complete genome sequence of Corynebacterium casei LMG S-19264T (=DSM 44701T), isolated from a smear-ripened cheese.</title>
        <authorList>
            <consortium name="US DOE Joint Genome Institute (JGI-PGF)"/>
            <person name="Walter F."/>
            <person name="Albersmeier A."/>
            <person name="Kalinowski J."/>
            <person name="Ruckert C."/>
        </authorList>
    </citation>
    <scope>NUCLEOTIDE SEQUENCE</scope>
    <source>
        <strain evidence="2">JCM 10088</strain>
    </source>
</reference>
<evidence type="ECO:0000313" key="2">
    <source>
        <dbReference type="EMBL" id="GGP19027.1"/>
    </source>
</evidence>
<protein>
    <recommendedName>
        <fullName evidence="1">YcaO domain-containing protein</fullName>
    </recommendedName>
</protein>
<dbReference type="EMBL" id="BMNL01000001">
    <property type="protein sequence ID" value="GGP19027.1"/>
    <property type="molecule type" value="Genomic_DNA"/>
</dbReference>
<proteinExistence type="predicted"/>
<reference evidence="2" key="2">
    <citation type="submission" date="2020-09" db="EMBL/GenBank/DDBJ databases">
        <authorList>
            <person name="Sun Q."/>
            <person name="Ohkuma M."/>
        </authorList>
    </citation>
    <scope>NUCLEOTIDE SEQUENCE</scope>
    <source>
        <strain evidence="2">JCM 10088</strain>
    </source>
</reference>
<dbReference type="Gene3D" id="3.30.1330.230">
    <property type="match status" value="1"/>
</dbReference>